<evidence type="ECO:0000313" key="1">
    <source>
        <dbReference type="EMBL" id="KAI7986366.1"/>
    </source>
</evidence>
<evidence type="ECO:0000313" key="2">
    <source>
        <dbReference type="Proteomes" id="UP001060215"/>
    </source>
</evidence>
<dbReference type="EMBL" id="CM045772">
    <property type="protein sequence ID" value="KAI7986366.1"/>
    <property type="molecule type" value="Genomic_DNA"/>
</dbReference>
<organism evidence="1 2">
    <name type="scientific">Camellia lanceoleosa</name>
    <dbReference type="NCBI Taxonomy" id="1840588"/>
    <lineage>
        <taxon>Eukaryota</taxon>
        <taxon>Viridiplantae</taxon>
        <taxon>Streptophyta</taxon>
        <taxon>Embryophyta</taxon>
        <taxon>Tracheophyta</taxon>
        <taxon>Spermatophyta</taxon>
        <taxon>Magnoliopsida</taxon>
        <taxon>eudicotyledons</taxon>
        <taxon>Gunneridae</taxon>
        <taxon>Pentapetalae</taxon>
        <taxon>asterids</taxon>
        <taxon>Ericales</taxon>
        <taxon>Theaceae</taxon>
        <taxon>Camellia</taxon>
    </lineage>
</organism>
<reference evidence="1 2" key="1">
    <citation type="journal article" date="2022" name="Plant J.">
        <title>Chromosome-level genome of Camellia lanceoleosa provides a valuable resource for understanding genome evolution and self-incompatibility.</title>
        <authorList>
            <person name="Gong W."/>
            <person name="Xiao S."/>
            <person name="Wang L."/>
            <person name="Liao Z."/>
            <person name="Chang Y."/>
            <person name="Mo W."/>
            <person name="Hu G."/>
            <person name="Li W."/>
            <person name="Zhao G."/>
            <person name="Zhu H."/>
            <person name="Hu X."/>
            <person name="Ji K."/>
            <person name="Xiang X."/>
            <person name="Song Q."/>
            <person name="Yuan D."/>
            <person name="Jin S."/>
            <person name="Zhang L."/>
        </authorList>
    </citation>
    <scope>NUCLEOTIDE SEQUENCE [LARGE SCALE GENOMIC DNA]</scope>
    <source>
        <strain evidence="1">SQ_2022a</strain>
    </source>
</reference>
<dbReference type="Proteomes" id="UP001060215">
    <property type="component" value="Chromosome 15"/>
</dbReference>
<proteinExistence type="predicted"/>
<comment type="caution">
    <text evidence="1">The sequence shown here is derived from an EMBL/GenBank/DDBJ whole genome shotgun (WGS) entry which is preliminary data.</text>
</comment>
<accession>A0ACC0FCA2</accession>
<name>A0ACC0FCA2_9ERIC</name>
<protein>
    <submittedName>
        <fullName evidence="1">SUMO-activating enzyme subunit 1B-2</fullName>
    </submittedName>
</protein>
<gene>
    <name evidence="1" type="ORF">LOK49_LG14G01211</name>
</gene>
<keyword evidence="2" id="KW-1185">Reference proteome</keyword>
<sequence>MSKLYFAMRGRGTNPGQTSIQDLSEVLELRKEVCETHSVNESLVRNCLLDRLVVARTGEFPPVCAIIGGILGQEVMKVISGKGHPIKNFFFFDAMDGKGVIEYITLTMDVKQFCSDRFCKDRI</sequence>